<evidence type="ECO:0000313" key="2">
    <source>
        <dbReference type="Proteomes" id="UP001164761"/>
    </source>
</evidence>
<proteinExistence type="predicted"/>
<evidence type="ECO:0000313" key="1">
    <source>
        <dbReference type="EMBL" id="WAH43236.1"/>
    </source>
</evidence>
<dbReference type="RefSeq" id="WP_268007115.1">
    <property type="nucleotide sequence ID" value="NZ_BSUT01000001.1"/>
</dbReference>
<keyword evidence="2" id="KW-1185">Reference proteome</keyword>
<reference evidence="1" key="1">
    <citation type="submission" date="2022-08" db="EMBL/GenBank/DDBJ databases">
        <title>Alicyclobacillus fastidiosus DSM 17978, complete genome.</title>
        <authorList>
            <person name="Wang Q."/>
            <person name="Cai R."/>
            <person name="Wang Z."/>
        </authorList>
    </citation>
    <scope>NUCLEOTIDE SEQUENCE</scope>
    <source>
        <strain evidence="1">DSM 17978</strain>
    </source>
</reference>
<sequence length="151" mass="16972">MWWTTLDMIESATIVSSVGTLAIALCSLYQTRRSVIDSFVPVLSIDEISIEPSELTVRIRNYGTGPALDVMMLLQVNHHVVTPDIFLDDHPISVLHVGTNEAKDVRLKPVGQEPTDWSKATLHVKFECIRRRHRQVTFCISSFLNEVAGRA</sequence>
<name>A0ABY6ZM03_9BACL</name>
<accession>A0ABY6ZM03</accession>
<dbReference type="EMBL" id="CP104067">
    <property type="protein sequence ID" value="WAH43236.1"/>
    <property type="molecule type" value="Genomic_DNA"/>
</dbReference>
<protein>
    <recommendedName>
        <fullName evidence="3">DUF11 domain-containing protein</fullName>
    </recommendedName>
</protein>
<organism evidence="1 2">
    <name type="scientific">Alicyclobacillus fastidiosus</name>
    <dbReference type="NCBI Taxonomy" id="392011"/>
    <lineage>
        <taxon>Bacteria</taxon>
        <taxon>Bacillati</taxon>
        <taxon>Bacillota</taxon>
        <taxon>Bacilli</taxon>
        <taxon>Bacillales</taxon>
        <taxon>Alicyclobacillaceae</taxon>
        <taxon>Alicyclobacillus</taxon>
    </lineage>
</organism>
<gene>
    <name evidence="1" type="ORF">NZD89_07525</name>
</gene>
<evidence type="ECO:0008006" key="3">
    <source>
        <dbReference type="Google" id="ProtNLM"/>
    </source>
</evidence>
<dbReference type="Proteomes" id="UP001164761">
    <property type="component" value="Chromosome"/>
</dbReference>